<evidence type="ECO:0000313" key="4">
    <source>
        <dbReference type="Proteomes" id="UP000754710"/>
    </source>
</evidence>
<feature type="transmembrane region" description="Helical" evidence="2">
    <location>
        <begin position="35"/>
        <end position="55"/>
    </location>
</feature>
<evidence type="ECO:0000256" key="2">
    <source>
        <dbReference type="SAM" id="Phobius"/>
    </source>
</evidence>
<protein>
    <submittedName>
        <fullName evidence="3">Uncharacterized protein</fullName>
    </submittedName>
</protein>
<feature type="region of interest" description="Disordered" evidence="1">
    <location>
        <begin position="166"/>
        <end position="285"/>
    </location>
</feature>
<feature type="compositionally biased region" description="Low complexity" evidence="1">
    <location>
        <begin position="233"/>
        <end position="252"/>
    </location>
</feature>
<accession>A0ABS7RLS5</accession>
<gene>
    <name evidence="3" type="ORF">K1X13_14245</name>
</gene>
<evidence type="ECO:0000313" key="3">
    <source>
        <dbReference type="EMBL" id="MBY9075991.1"/>
    </source>
</evidence>
<feature type="region of interest" description="Disordered" evidence="1">
    <location>
        <begin position="82"/>
        <end position="102"/>
    </location>
</feature>
<dbReference type="Proteomes" id="UP000754710">
    <property type="component" value="Unassembled WGS sequence"/>
</dbReference>
<feature type="compositionally biased region" description="Low complexity" evidence="1">
    <location>
        <begin position="266"/>
        <end position="285"/>
    </location>
</feature>
<feature type="transmembrane region" description="Helical" evidence="2">
    <location>
        <begin position="12"/>
        <end position="29"/>
    </location>
</feature>
<keyword evidence="2" id="KW-0812">Transmembrane</keyword>
<feature type="transmembrane region" description="Helical" evidence="2">
    <location>
        <begin position="138"/>
        <end position="159"/>
    </location>
</feature>
<keyword evidence="4" id="KW-1185">Reference proteome</keyword>
<organism evidence="3 4">
    <name type="scientific">Nocardioides jiangsuensis</name>
    <dbReference type="NCBI Taxonomy" id="2866161"/>
    <lineage>
        <taxon>Bacteria</taxon>
        <taxon>Bacillati</taxon>
        <taxon>Actinomycetota</taxon>
        <taxon>Actinomycetes</taxon>
        <taxon>Propionibacteriales</taxon>
        <taxon>Nocardioidaceae</taxon>
        <taxon>Nocardioides</taxon>
    </lineage>
</organism>
<dbReference type="EMBL" id="JAIEZQ010000002">
    <property type="protein sequence ID" value="MBY9075991.1"/>
    <property type="molecule type" value="Genomic_DNA"/>
</dbReference>
<feature type="compositionally biased region" description="Pro residues" evidence="1">
    <location>
        <begin position="253"/>
        <end position="265"/>
    </location>
</feature>
<dbReference type="RefSeq" id="WP_221025680.1">
    <property type="nucleotide sequence ID" value="NZ_JAIEZQ010000002.1"/>
</dbReference>
<sequence length="285" mass="29045">MSDEQRKIEINWVQASAGALAAMSSAVLLSTVGVAGTIIGAALGSVLVTIGAEVYSATLHASRSRVGAVASTRMRVRRARAHVHQAATEPETPRAEERLDEAQRELDQAEHGLDVAEETAAEPVHWREALATLPWRKILPVAAVVFVAAMVVIVTFELLTGRAVSSYTGGSDANGPRTSIPGLGGGGKQEPAPASDTTPTPTSSPSGPTRTGDEEGGDRSVPPTEPTVAGTSTTAPTRAPTRTATATATATPTPTPTAAPTPTPTPTKTTAVPSEPAPTSAAPSD</sequence>
<proteinExistence type="predicted"/>
<evidence type="ECO:0000256" key="1">
    <source>
        <dbReference type="SAM" id="MobiDB-lite"/>
    </source>
</evidence>
<keyword evidence="2" id="KW-1133">Transmembrane helix</keyword>
<name>A0ABS7RLS5_9ACTN</name>
<feature type="compositionally biased region" description="Low complexity" evidence="1">
    <location>
        <begin position="191"/>
        <end position="210"/>
    </location>
</feature>
<keyword evidence="2" id="KW-0472">Membrane</keyword>
<feature type="compositionally biased region" description="Basic and acidic residues" evidence="1">
    <location>
        <begin position="91"/>
        <end position="102"/>
    </location>
</feature>
<reference evidence="3 4" key="1">
    <citation type="submission" date="2021-08" db="EMBL/GenBank/DDBJ databases">
        <title>Nocardioides bacterium WL0053 sp. nov., isolated from the sediment.</title>
        <authorList>
            <person name="Wang L."/>
            <person name="Zhang D."/>
            <person name="Zhang A."/>
        </authorList>
    </citation>
    <scope>NUCLEOTIDE SEQUENCE [LARGE SCALE GENOMIC DNA]</scope>
    <source>
        <strain evidence="3 4">WL0053</strain>
    </source>
</reference>
<comment type="caution">
    <text evidence="3">The sequence shown here is derived from an EMBL/GenBank/DDBJ whole genome shotgun (WGS) entry which is preliminary data.</text>
</comment>